<organism evidence="2 3">
    <name type="scientific">Penicillium antarcticum</name>
    <dbReference type="NCBI Taxonomy" id="416450"/>
    <lineage>
        <taxon>Eukaryota</taxon>
        <taxon>Fungi</taxon>
        <taxon>Dikarya</taxon>
        <taxon>Ascomycota</taxon>
        <taxon>Pezizomycotina</taxon>
        <taxon>Eurotiomycetes</taxon>
        <taxon>Eurotiomycetidae</taxon>
        <taxon>Eurotiales</taxon>
        <taxon>Aspergillaceae</taxon>
        <taxon>Penicillium</taxon>
    </lineage>
</organism>
<gene>
    <name evidence="2" type="ORF">PENANT_c014G02246</name>
</gene>
<feature type="region of interest" description="Disordered" evidence="1">
    <location>
        <begin position="69"/>
        <end position="92"/>
    </location>
</feature>
<sequence>MAPADLPFQMNVTQCQIAKSPPPLNLPPKSPPRHTILGVVLADHQRSSEEPEDVILDSSEIPVGHPFILKPQPEDARDNMDSSALQSEHSQAPILRGSGFEKIIFKQ</sequence>
<accession>A0A1V6Q5J3</accession>
<comment type="caution">
    <text evidence="2">The sequence shown here is derived from an EMBL/GenBank/DDBJ whole genome shotgun (WGS) entry which is preliminary data.</text>
</comment>
<reference evidence="3" key="1">
    <citation type="journal article" date="2017" name="Nat. Microbiol.">
        <title>Global analysis of biosynthetic gene clusters reveals vast potential of secondary metabolite production in Penicillium species.</title>
        <authorList>
            <person name="Nielsen J.C."/>
            <person name="Grijseels S."/>
            <person name="Prigent S."/>
            <person name="Ji B."/>
            <person name="Dainat J."/>
            <person name="Nielsen K.F."/>
            <person name="Frisvad J.C."/>
            <person name="Workman M."/>
            <person name="Nielsen J."/>
        </authorList>
    </citation>
    <scope>NUCLEOTIDE SEQUENCE [LARGE SCALE GENOMIC DNA]</scope>
    <source>
        <strain evidence="3">IBT 31811</strain>
    </source>
</reference>
<dbReference type="Proteomes" id="UP000191672">
    <property type="component" value="Unassembled WGS sequence"/>
</dbReference>
<protein>
    <submittedName>
        <fullName evidence="2">Uncharacterized protein</fullName>
    </submittedName>
</protein>
<evidence type="ECO:0000256" key="1">
    <source>
        <dbReference type="SAM" id="MobiDB-lite"/>
    </source>
</evidence>
<dbReference type="EMBL" id="MDYN01000014">
    <property type="protein sequence ID" value="OQD84162.1"/>
    <property type="molecule type" value="Genomic_DNA"/>
</dbReference>
<feature type="compositionally biased region" description="Polar residues" evidence="1">
    <location>
        <begin position="81"/>
        <end position="90"/>
    </location>
</feature>
<keyword evidence="3" id="KW-1185">Reference proteome</keyword>
<evidence type="ECO:0000313" key="3">
    <source>
        <dbReference type="Proteomes" id="UP000191672"/>
    </source>
</evidence>
<name>A0A1V6Q5J3_9EURO</name>
<proteinExistence type="predicted"/>
<dbReference type="AlphaFoldDB" id="A0A1V6Q5J3"/>
<evidence type="ECO:0000313" key="2">
    <source>
        <dbReference type="EMBL" id="OQD84162.1"/>
    </source>
</evidence>